<dbReference type="InterPro" id="IPR010104">
    <property type="entry name" value="TonB_rcpt_bac"/>
</dbReference>
<feature type="domain" description="TonB-dependent receptor plug" evidence="7">
    <location>
        <begin position="60"/>
        <end position="172"/>
    </location>
</feature>
<dbReference type="SUPFAM" id="SSF56935">
    <property type="entry name" value="Porins"/>
    <property type="match status" value="1"/>
</dbReference>
<dbReference type="NCBIfam" id="TIGR01782">
    <property type="entry name" value="TonB-Xanth-Caul"/>
    <property type="match status" value="1"/>
</dbReference>
<accession>A0ABY8NA39</accession>
<dbReference type="InterPro" id="IPR036942">
    <property type="entry name" value="Beta-barrel_TonB_sf"/>
</dbReference>
<keyword evidence="4" id="KW-0798">TonB box</keyword>
<dbReference type="PANTHER" id="PTHR40980:SF3">
    <property type="entry name" value="TONB-DEPENDENT RECEPTOR-LIKE BETA-BARREL DOMAIN-CONTAINING PROTEIN"/>
    <property type="match status" value="1"/>
</dbReference>
<dbReference type="InterPro" id="IPR037066">
    <property type="entry name" value="Plug_dom_sf"/>
</dbReference>
<keyword evidence="8" id="KW-0675">Receptor</keyword>
<organism evidence="8 9">
    <name type="scientific">Microbulbifer bruguierae</name>
    <dbReference type="NCBI Taxonomy" id="3029061"/>
    <lineage>
        <taxon>Bacteria</taxon>
        <taxon>Pseudomonadati</taxon>
        <taxon>Pseudomonadota</taxon>
        <taxon>Gammaproteobacteria</taxon>
        <taxon>Cellvibrionales</taxon>
        <taxon>Microbulbiferaceae</taxon>
        <taxon>Microbulbifer</taxon>
    </lineage>
</organism>
<evidence type="ECO:0000256" key="3">
    <source>
        <dbReference type="ARBA" id="ARBA00023237"/>
    </source>
</evidence>
<dbReference type="RefSeq" id="WP_280318828.1">
    <property type="nucleotide sequence ID" value="NZ_CP118605.1"/>
</dbReference>
<evidence type="ECO:0000259" key="6">
    <source>
        <dbReference type="Pfam" id="PF00593"/>
    </source>
</evidence>
<gene>
    <name evidence="8" type="ORF">PVT68_13370</name>
</gene>
<dbReference type="CDD" id="cd01347">
    <property type="entry name" value="ligand_gated_channel"/>
    <property type="match status" value="1"/>
</dbReference>
<feature type="signal peptide" evidence="5">
    <location>
        <begin position="1"/>
        <end position="21"/>
    </location>
</feature>
<feature type="domain" description="TonB-dependent receptor-like beta-barrel" evidence="6">
    <location>
        <begin position="420"/>
        <end position="888"/>
    </location>
</feature>
<dbReference type="Gene3D" id="2.40.170.20">
    <property type="entry name" value="TonB-dependent receptor, beta-barrel domain"/>
    <property type="match status" value="1"/>
</dbReference>
<evidence type="ECO:0000256" key="2">
    <source>
        <dbReference type="ARBA" id="ARBA00023136"/>
    </source>
</evidence>
<evidence type="ECO:0000313" key="9">
    <source>
        <dbReference type="Proteomes" id="UP001236500"/>
    </source>
</evidence>
<evidence type="ECO:0000259" key="7">
    <source>
        <dbReference type="Pfam" id="PF07715"/>
    </source>
</evidence>
<dbReference type="Gene3D" id="2.170.130.10">
    <property type="entry name" value="TonB-dependent receptor, plug domain"/>
    <property type="match status" value="1"/>
</dbReference>
<feature type="chain" id="PRO_5045544468" evidence="5">
    <location>
        <begin position="22"/>
        <end position="925"/>
    </location>
</feature>
<dbReference type="InterPro" id="IPR012910">
    <property type="entry name" value="Plug_dom"/>
</dbReference>
<proteinExistence type="inferred from homology"/>
<keyword evidence="5" id="KW-0732">Signal</keyword>
<evidence type="ECO:0000313" key="8">
    <source>
        <dbReference type="EMBL" id="WGL15756.1"/>
    </source>
</evidence>
<evidence type="ECO:0000256" key="4">
    <source>
        <dbReference type="RuleBase" id="RU003357"/>
    </source>
</evidence>
<protein>
    <submittedName>
        <fullName evidence="8">TonB-dependent receptor</fullName>
    </submittedName>
</protein>
<evidence type="ECO:0000256" key="5">
    <source>
        <dbReference type="SAM" id="SignalP"/>
    </source>
</evidence>
<sequence length="925" mass="100724">MSNYRIKPLVLAMAFASPAFAQEVTQKVVQEAEQGEGQALEEIEVTGSYRASLARALDQKRDAVNNIESIMAEDIGKMPDLNLAESLQRVSGVAITREGGEGRQISVRGLGPDFTRTTLNGMEVPASGGGLDSSGGINRGRAVDFNIFASELFNRIDIHKTPIAAVEEGGLAGTVELHTAKPLDNPGFNAVIGGQFTADNLAEEADPRFTALISNSFFDDRLGVLFSYAKSERTVRQEGFGSVRYSSPANQGETWAAGSDPVINGQLAEGYSVNDLFTPRLPRMDYFSNTVDRTGLTLGVQFQPNDKLDLGLDVVSSNLKNDRISYNYAAQFRSEWDTITPTEITLDPSGRYIVAGSFENVRPRSESRAQYSETEFLQTVFNGTYVFTDNVRLKGLIGRASAKHDEEQYRFNIDGPVGGADFSFDMSGNSNVAAMEYGFDILDPSSYTIGGGLTIRKDVVERTNDTFRLDLEIDGDVFDTRFGLIGNTREVDSLNYDPVGLASVPTNTSLSEYPGMAVTFGSQVRGGFASALSTPSGFPNNWMVEDFDVAIGVYNAGQFEADLDDTLSWNVEEKTLGAYGQIDYTTELAGKPLLMNAGLRVVETDTRASAHTAINGSPVPISAKGNYLDTLPSVNFVWELQEDLLLRLNLARNITRPSLGSLVPAITSITPVNGNISTGNPDLEAVRADSVDLSAEWYFTEDAALALTVFQKDIEGFIAGQTVNGTLNPGVAAAVALRPEYDPSSALYDPNVTQPDGVWNSTRPENSQDAELTGYEIAYQQPFTFLPGFWSNFGVTANYTYVDSEALFGDVKSSLPGLSESSYNLSTYYETDLWGARLSWNHRDDYITSVTGSNGNAREYNTGPTRLDMAAFYNVTDNVTVRLEAINLTEEVERNYTSGADGDLNLVREYNSTGREVYLGVRASF</sequence>
<keyword evidence="9" id="KW-1185">Reference proteome</keyword>
<dbReference type="Pfam" id="PF07715">
    <property type="entry name" value="Plug"/>
    <property type="match status" value="1"/>
</dbReference>
<keyword evidence="2 4" id="KW-0472">Membrane</keyword>
<comment type="subcellular location">
    <subcellularLocation>
        <location evidence="1 4">Cell outer membrane</location>
    </subcellularLocation>
</comment>
<dbReference type="EMBL" id="CP118605">
    <property type="protein sequence ID" value="WGL15756.1"/>
    <property type="molecule type" value="Genomic_DNA"/>
</dbReference>
<comment type="similarity">
    <text evidence="4">Belongs to the TonB-dependent receptor family.</text>
</comment>
<evidence type="ECO:0000256" key="1">
    <source>
        <dbReference type="ARBA" id="ARBA00004442"/>
    </source>
</evidence>
<name>A0ABY8NA39_9GAMM</name>
<dbReference type="Proteomes" id="UP001236500">
    <property type="component" value="Chromosome"/>
</dbReference>
<keyword evidence="3" id="KW-0998">Cell outer membrane</keyword>
<dbReference type="InterPro" id="IPR000531">
    <property type="entry name" value="Beta-barrel_TonB"/>
</dbReference>
<dbReference type="PANTHER" id="PTHR40980">
    <property type="entry name" value="PLUG DOMAIN-CONTAINING PROTEIN"/>
    <property type="match status" value="1"/>
</dbReference>
<dbReference type="Pfam" id="PF00593">
    <property type="entry name" value="TonB_dep_Rec_b-barrel"/>
    <property type="match status" value="1"/>
</dbReference>
<reference evidence="8 9" key="1">
    <citation type="submission" date="2023-02" db="EMBL/GenBank/DDBJ databases">
        <title>Description and genomic characterization of Microbulbifer bruguierae sp. nov., isolated from the sediment of mangrove plant Bruguiera sexangula.</title>
        <authorList>
            <person name="Long M."/>
        </authorList>
    </citation>
    <scope>NUCLEOTIDE SEQUENCE [LARGE SCALE GENOMIC DNA]</scope>
    <source>
        <strain evidence="8 9">H12</strain>
    </source>
</reference>